<keyword evidence="1" id="KW-0472">Membrane</keyword>
<dbReference type="AlphaFoldDB" id="A0A6M0SIC4"/>
<evidence type="ECO:0000313" key="2">
    <source>
        <dbReference type="EMBL" id="NEZ67711.1"/>
    </source>
</evidence>
<organism evidence="2 3">
    <name type="scientific">Adonisia turfae CCMR0082</name>
    <dbReference type="NCBI Taxonomy" id="2304604"/>
    <lineage>
        <taxon>Bacteria</taxon>
        <taxon>Bacillati</taxon>
        <taxon>Cyanobacteriota</taxon>
        <taxon>Adonisia</taxon>
        <taxon>Adonisia turfae</taxon>
    </lineage>
</organism>
<reference evidence="2 3" key="1">
    <citation type="journal article" date="2020" name="Microb. Ecol.">
        <title>Ecogenomics of the Marine Benthic Filamentous Cyanobacterium Adonisia.</title>
        <authorList>
            <person name="Walter J.M."/>
            <person name="Coutinho F.H."/>
            <person name="Leomil L."/>
            <person name="Hargreaves P.I."/>
            <person name="Campeao M.E."/>
            <person name="Vieira V.V."/>
            <person name="Silva B.S."/>
            <person name="Fistarol G.O."/>
            <person name="Salomon P.S."/>
            <person name="Sawabe T."/>
            <person name="Mino S."/>
            <person name="Hosokawa M."/>
            <person name="Miyashita H."/>
            <person name="Maruyama F."/>
            <person name="van Verk M.C."/>
            <person name="Dutilh B.E."/>
            <person name="Thompson C.C."/>
            <person name="Thompson F.L."/>
        </authorList>
    </citation>
    <scope>NUCLEOTIDE SEQUENCE [LARGE SCALE GENOMIC DNA]</scope>
    <source>
        <strain evidence="2 3">CCMR0082</strain>
    </source>
</reference>
<gene>
    <name evidence="2" type="ORF">D0962_33965</name>
</gene>
<name>A0A6M0SIC4_9CYAN</name>
<protein>
    <submittedName>
        <fullName evidence="2">Uncharacterized protein</fullName>
    </submittedName>
</protein>
<evidence type="ECO:0000313" key="3">
    <source>
        <dbReference type="Proteomes" id="UP000473574"/>
    </source>
</evidence>
<evidence type="ECO:0000256" key="1">
    <source>
        <dbReference type="SAM" id="Phobius"/>
    </source>
</evidence>
<feature type="transmembrane region" description="Helical" evidence="1">
    <location>
        <begin position="12"/>
        <end position="32"/>
    </location>
</feature>
<sequence length="171" mass="19450">MIGDLSIDDISALLMVVFTCVITIANILLWLSTRRTIALQVKSNYSLNHQSLVTGHRDLFLGLLHQPDILEKFAIANSIDVDSWELKIVSAFFINQIFVHYLNLTNGTIEQSYLEGLKQDAREVFSFPTVQSHWKNSRVWYAPDFQRFVEEELLSPSTDQSSSVEVSASKI</sequence>
<comment type="caution">
    <text evidence="2">The sequence shown here is derived from an EMBL/GenBank/DDBJ whole genome shotgun (WGS) entry which is preliminary data.</text>
</comment>
<proteinExistence type="predicted"/>
<dbReference type="Proteomes" id="UP000473574">
    <property type="component" value="Unassembled WGS sequence"/>
</dbReference>
<dbReference type="EMBL" id="QZCE01000002">
    <property type="protein sequence ID" value="NEZ67711.1"/>
    <property type="molecule type" value="Genomic_DNA"/>
</dbReference>
<accession>A0A6M0SIC4</accession>
<dbReference type="RefSeq" id="WP_163671001.1">
    <property type="nucleotide sequence ID" value="NZ_QZCE01000002.1"/>
</dbReference>
<keyword evidence="1" id="KW-0812">Transmembrane</keyword>
<keyword evidence="1" id="KW-1133">Transmembrane helix</keyword>